<feature type="transmembrane region" description="Helical" evidence="8">
    <location>
        <begin position="471"/>
        <end position="489"/>
    </location>
</feature>
<dbReference type="PANTHER" id="PTHR11388:SF142">
    <property type="entry name" value="SOLUTE CARRIER ORGANIC ANION TRANSPORTER FAMILY MEMBER 5A1"/>
    <property type="match status" value="1"/>
</dbReference>
<keyword evidence="3" id="KW-1003">Cell membrane</keyword>
<comment type="subcellular location">
    <subcellularLocation>
        <location evidence="1 8">Cell membrane</location>
        <topology evidence="1 8">Multi-pass membrane protein</topology>
    </subcellularLocation>
</comment>
<accession>A0A3M7Q5X8</accession>
<proteinExistence type="inferred from homology"/>
<dbReference type="InterPro" id="IPR036058">
    <property type="entry name" value="Kazal_dom_sf"/>
</dbReference>
<dbReference type="GO" id="GO:0015347">
    <property type="term" value="F:sodium-independent organic anion transmembrane transporter activity"/>
    <property type="evidence" value="ECO:0007669"/>
    <property type="project" value="TreeGrafter"/>
</dbReference>
<keyword evidence="8" id="KW-0813">Transport</keyword>
<dbReference type="SUPFAM" id="SSF100895">
    <property type="entry name" value="Kazal-type serine protease inhibitors"/>
    <property type="match status" value="1"/>
</dbReference>
<feature type="transmembrane region" description="Helical" evidence="8">
    <location>
        <begin position="344"/>
        <end position="364"/>
    </location>
</feature>
<dbReference type="Gene3D" id="1.20.1250.20">
    <property type="entry name" value="MFS general substrate transporter like domains"/>
    <property type="match status" value="1"/>
</dbReference>
<name>A0A3M7Q5X8_BRAPC</name>
<keyword evidence="7" id="KW-1015">Disulfide bond</keyword>
<dbReference type="OrthoDB" id="5062115at2759"/>
<dbReference type="PROSITE" id="PS51465">
    <property type="entry name" value="KAZAL_2"/>
    <property type="match status" value="1"/>
</dbReference>
<feature type="transmembrane region" description="Helical" evidence="8">
    <location>
        <begin position="209"/>
        <end position="232"/>
    </location>
</feature>
<organism evidence="10 11">
    <name type="scientific">Brachionus plicatilis</name>
    <name type="common">Marine rotifer</name>
    <name type="synonym">Brachionus muelleri</name>
    <dbReference type="NCBI Taxonomy" id="10195"/>
    <lineage>
        <taxon>Eukaryota</taxon>
        <taxon>Metazoa</taxon>
        <taxon>Spiralia</taxon>
        <taxon>Gnathifera</taxon>
        <taxon>Rotifera</taxon>
        <taxon>Eurotatoria</taxon>
        <taxon>Monogononta</taxon>
        <taxon>Pseudotrocha</taxon>
        <taxon>Ploima</taxon>
        <taxon>Brachionidae</taxon>
        <taxon>Brachionus</taxon>
    </lineage>
</organism>
<dbReference type="Pfam" id="PF03137">
    <property type="entry name" value="OATP"/>
    <property type="match status" value="1"/>
</dbReference>
<feature type="non-terminal residue" evidence="10">
    <location>
        <position position="1"/>
    </location>
</feature>
<dbReference type="EMBL" id="REGN01007428">
    <property type="protein sequence ID" value="RNA06348.1"/>
    <property type="molecule type" value="Genomic_DNA"/>
</dbReference>
<dbReference type="SUPFAM" id="SSF103473">
    <property type="entry name" value="MFS general substrate transporter"/>
    <property type="match status" value="1"/>
</dbReference>
<dbReference type="PANTHER" id="PTHR11388">
    <property type="entry name" value="ORGANIC ANION TRANSPORTER"/>
    <property type="match status" value="1"/>
</dbReference>
<evidence type="ECO:0000256" key="8">
    <source>
        <dbReference type="RuleBase" id="RU362056"/>
    </source>
</evidence>
<feature type="transmembrane region" description="Helical" evidence="8">
    <location>
        <begin position="311"/>
        <end position="332"/>
    </location>
</feature>
<feature type="transmembrane region" description="Helical" evidence="8">
    <location>
        <begin position="165"/>
        <end position="189"/>
    </location>
</feature>
<sequence>FEFSSMSSGILSGFLEIGSLITTLIMSYFFSNSHIPKCVAISSVICALASFMYSLPHFLTHPYSPILFSNNSNEKLLCSPNGTANFLENKIKAENLEKNSYPLDSILDKLDIKSHCLLKPSNLGAFLIFACANLLIGSTSAPLYTLGTSYIDSHVHKDNSSVYLAFIYSMLAFGPLVGYLVGAGFLQINSEHFKTHSGETDLNDSSWTGAWHLGFILFGVLILLTAIVFFLFPKEMKNQNKTNEQESCTSNASYGDLKNLPKAILNLVSNRVFMVVTFALCFEITIISGFMTFLPKYLEHQFSLNNSVANIYTGGIAIPGAIVGIVTGGFLVKKFNINPNGASVLAICCNILCLCGILVLIFIGCPNIKMAGTTASYSSNKYTLLESKKIEIEKFNLSSECNRECSCSTSFIEPVCGRNQITYSSPCYAGCTKFDSHNKKVFYTCKCVRDDQNDNSIPDAISGSCTYDCRMLFPFLGVLFFITFLTSLNQMPTLMVTLRSVSEVETPFALGLQLVIMRLLGD</sequence>
<comment type="caution">
    <text evidence="8">Lacks conserved residue(s) required for the propagation of feature annotation.</text>
</comment>
<dbReference type="Pfam" id="PF07648">
    <property type="entry name" value="Kazal_2"/>
    <property type="match status" value="1"/>
</dbReference>
<reference evidence="10 11" key="1">
    <citation type="journal article" date="2018" name="Sci. Rep.">
        <title>Genomic signatures of local adaptation to the degree of environmental predictability in rotifers.</title>
        <authorList>
            <person name="Franch-Gras L."/>
            <person name="Hahn C."/>
            <person name="Garcia-Roger E.M."/>
            <person name="Carmona M.J."/>
            <person name="Serra M."/>
            <person name="Gomez A."/>
        </authorList>
    </citation>
    <scope>NUCLEOTIDE SEQUENCE [LARGE SCALE GENOMIC DNA]</scope>
    <source>
        <strain evidence="10">HYR1</strain>
    </source>
</reference>
<dbReference type="GO" id="GO:0006811">
    <property type="term" value="P:monoatomic ion transport"/>
    <property type="evidence" value="ECO:0007669"/>
    <property type="project" value="UniProtKB-KW"/>
</dbReference>
<dbReference type="Proteomes" id="UP000276133">
    <property type="component" value="Unassembled WGS sequence"/>
</dbReference>
<evidence type="ECO:0000256" key="2">
    <source>
        <dbReference type="ARBA" id="ARBA00009657"/>
    </source>
</evidence>
<dbReference type="GO" id="GO:0016323">
    <property type="term" value="C:basolateral plasma membrane"/>
    <property type="evidence" value="ECO:0007669"/>
    <property type="project" value="TreeGrafter"/>
</dbReference>
<dbReference type="InterPro" id="IPR002350">
    <property type="entry name" value="Kazal_dom"/>
</dbReference>
<evidence type="ECO:0000256" key="7">
    <source>
        <dbReference type="ARBA" id="ARBA00023157"/>
    </source>
</evidence>
<dbReference type="AlphaFoldDB" id="A0A3M7Q5X8"/>
<evidence type="ECO:0000256" key="6">
    <source>
        <dbReference type="ARBA" id="ARBA00023136"/>
    </source>
</evidence>
<keyword evidence="4 8" id="KW-0812">Transmembrane</keyword>
<keyword evidence="8" id="KW-0406">Ion transport</keyword>
<evidence type="ECO:0000313" key="10">
    <source>
        <dbReference type="EMBL" id="RNA06348.1"/>
    </source>
</evidence>
<gene>
    <name evidence="10" type="ORF">BpHYR1_050150</name>
</gene>
<feature type="transmembrane region" description="Helical" evidence="8">
    <location>
        <begin position="6"/>
        <end position="31"/>
    </location>
</feature>
<evidence type="ECO:0000256" key="4">
    <source>
        <dbReference type="ARBA" id="ARBA00022692"/>
    </source>
</evidence>
<dbReference type="InterPro" id="IPR036259">
    <property type="entry name" value="MFS_trans_sf"/>
</dbReference>
<evidence type="ECO:0000256" key="1">
    <source>
        <dbReference type="ARBA" id="ARBA00004651"/>
    </source>
</evidence>
<evidence type="ECO:0000256" key="5">
    <source>
        <dbReference type="ARBA" id="ARBA00022989"/>
    </source>
</evidence>
<protein>
    <recommendedName>
        <fullName evidence="8">Solute carrier organic anion transporter family member</fullName>
    </recommendedName>
</protein>
<evidence type="ECO:0000259" key="9">
    <source>
        <dbReference type="PROSITE" id="PS51465"/>
    </source>
</evidence>
<feature type="domain" description="Kazal-like" evidence="9">
    <location>
        <begin position="395"/>
        <end position="449"/>
    </location>
</feature>
<comment type="caution">
    <text evidence="10">The sequence shown here is derived from an EMBL/GenBank/DDBJ whole genome shotgun (WGS) entry which is preliminary data.</text>
</comment>
<feature type="transmembrane region" description="Helical" evidence="8">
    <location>
        <begin position="272"/>
        <end position="291"/>
    </location>
</feature>
<evidence type="ECO:0000256" key="3">
    <source>
        <dbReference type="ARBA" id="ARBA00022475"/>
    </source>
</evidence>
<dbReference type="NCBIfam" id="TIGR00805">
    <property type="entry name" value="oat"/>
    <property type="match status" value="1"/>
</dbReference>
<feature type="transmembrane region" description="Helical" evidence="8">
    <location>
        <begin position="38"/>
        <end position="59"/>
    </location>
</feature>
<comment type="similarity">
    <text evidence="2 8">Belongs to the organo anion transporter (TC 2.A.60) family.</text>
</comment>
<keyword evidence="6 8" id="KW-0472">Membrane</keyword>
<dbReference type="GO" id="GO:0043252">
    <property type="term" value="P:sodium-independent organic anion transport"/>
    <property type="evidence" value="ECO:0007669"/>
    <property type="project" value="TreeGrafter"/>
</dbReference>
<keyword evidence="11" id="KW-1185">Reference proteome</keyword>
<feature type="transmembrane region" description="Helical" evidence="8">
    <location>
        <begin position="123"/>
        <end position="144"/>
    </location>
</feature>
<evidence type="ECO:0000313" key="11">
    <source>
        <dbReference type="Proteomes" id="UP000276133"/>
    </source>
</evidence>
<dbReference type="InterPro" id="IPR004156">
    <property type="entry name" value="OATP"/>
</dbReference>
<keyword evidence="5 8" id="KW-1133">Transmembrane helix</keyword>